<dbReference type="Pfam" id="PF01068">
    <property type="entry name" value="DNA_ligase_A_M"/>
    <property type="match status" value="1"/>
</dbReference>
<comment type="catalytic activity">
    <reaction evidence="20">
        <text>ATP + (deoxyribonucleotide)n-3'-hydroxyl + 5'-phospho-(deoxyribonucleotide)m = (deoxyribonucleotide)n+m + AMP + diphosphate.</text>
        <dbReference type="EC" id="6.5.1.1"/>
    </reaction>
</comment>
<evidence type="ECO:0000256" key="20">
    <source>
        <dbReference type="ARBA" id="ARBA00034003"/>
    </source>
</evidence>
<keyword evidence="10" id="KW-0378">Hydrolase</keyword>
<evidence type="ECO:0000256" key="18">
    <source>
        <dbReference type="ARBA" id="ARBA00023268"/>
    </source>
</evidence>
<dbReference type="InterPro" id="IPR014145">
    <property type="entry name" value="LigD_pol_dom"/>
</dbReference>
<dbReference type="Gene3D" id="3.90.920.10">
    <property type="entry name" value="DNA primase, PRIM domain"/>
    <property type="match status" value="1"/>
</dbReference>
<keyword evidence="12" id="KW-0067">ATP-binding</keyword>
<dbReference type="InterPro" id="IPR014146">
    <property type="entry name" value="LigD_ligase_dom"/>
</dbReference>
<dbReference type="InterPro" id="IPR052171">
    <property type="entry name" value="NHEJ_LigD"/>
</dbReference>
<keyword evidence="14" id="KW-0238">DNA-binding</keyword>
<dbReference type="GO" id="GO:0046872">
    <property type="term" value="F:metal ion binding"/>
    <property type="evidence" value="ECO:0007669"/>
    <property type="project" value="UniProtKB-KW"/>
</dbReference>
<reference evidence="25 26" key="1">
    <citation type="journal article" date="2019" name="Emerg. Microbes Infect.">
        <title>Comprehensive subspecies identification of 175 nontuberculous mycobacteria species based on 7547 genomic profiles.</title>
        <authorList>
            <person name="Matsumoto Y."/>
            <person name="Kinjo T."/>
            <person name="Motooka D."/>
            <person name="Nabeya D."/>
            <person name="Jung N."/>
            <person name="Uechi K."/>
            <person name="Horii T."/>
            <person name="Iida T."/>
            <person name="Fujita J."/>
            <person name="Nakamura S."/>
        </authorList>
    </citation>
    <scope>NUCLEOTIDE SEQUENCE [LARGE SCALE GENOMIC DNA]</scope>
    <source>
        <strain evidence="25 26">JCM 14233</strain>
    </source>
</reference>
<keyword evidence="6" id="KW-0540">Nuclease</keyword>
<evidence type="ECO:0000256" key="12">
    <source>
        <dbReference type="ARBA" id="ARBA00022840"/>
    </source>
</evidence>
<evidence type="ECO:0000256" key="4">
    <source>
        <dbReference type="ARBA" id="ARBA00022679"/>
    </source>
</evidence>
<dbReference type="NCBIfam" id="TIGR02779">
    <property type="entry name" value="NHEJ_ligase_lig"/>
    <property type="match status" value="1"/>
</dbReference>
<keyword evidence="3" id="KW-0436">Ligase</keyword>
<evidence type="ECO:0000256" key="19">
    <source>
        <dbReference type="ARBA" id="ARBA00029943"/>
    </source>
</evidence>
<evidence type="ECO:0000313" key="26">
    <source>
        <dbReference type="Proteomes" id="UP000467236"/>
    </source>
</evidence>
<keyword evidence="18" id="KW-0511">Multifunctional enzyme</keyword>
<dbReference type="GO" id="GO:0003910">
    <property type="term" value="F:DNA ligase (ATP) activity"/>
    <property type="evidence" value="ECO:0007669"/>
    <property type="project" value="UniProtKB-EC"/>
</dbReference>
<evidence type="ECO:0000256" key="2">
    <source>
        <dbReference type="ARBA" id="ARBA00012727"/>
    </source>
</evidence>
<dbReference type="Pfam" id="PF04679">
    <property type="entry name" value="DNA_ligase_A_C"/>
    <property type="match status" value="1"/>
</dbReference>
<dbReference type="InterPro" id="IPR012340">
    <property type="entry name" value="NA-bd_OB-fold"/>
</dbReference>
<evidence type="ECO:0000256" key="21">
    <source>
        <dbReference type="ARBA" id="ARBA00049981"/>
    </source>
</evidence>
<keyword evidence="8" id="KW-0547">Nucleotide-binding</keyword>
<keyword evidence="5" id="KW-0548">Nucleotidyltransferase</keyword>
<dbReference type="Proteomes" id="UP000467236">
    <property type="component" value="Chromosome"/>
</dbReference>
<evidence type="ECO:0000256" key="23">
    <source>
        <dbReference type="ARBA" id="ARBA00061331"/>
    </source>
</evidence>
<accession>A0A7I7MK72</accession>
<evidence type="ECO:0000256" key="1">
    <source>
        <dbReference type="ARBA" id="ARBA00001936"/>
    </source>
</evidence>
<protein>
    <recommendedName>
        <fullName evidence="2">DNA ligase (ATP)</fullName>
        <ecNumber evidence="2">6.5.1.1</ecNumber>
    </recommendedName>
    <alternativeName>
        <fullName evidence="19">NHEJ DNA polymerase</fullName>
    </alternativeName>
</protein>
<dbReference type="Pfam" id="PF13298">
    <property type="entry name" value="LigD_N"/>
    <property type="match status" value="1"/>
</dbReference>
<evidence type="ECO:0000256" key="6">
    <source>
        <dbReference type="ARBA" id="ARBA00022722"/>
    </source>
</evidence>
<dbReference type="EC" id="6.5.1.1" evidence="2"/>
<dbReference type="GO" id="GO:0006303">
    <property type="term" value="P:double-strand break repair via nonhomologous end joining"/>
    <property type="evidence" value="ECO:0007669"/>
    <property type="project" value="UniProtKB-ARBA"/>
</dbReference>
<evidence type="ECO:0000256" key="11">
    <source>
        <dbReference type="ARBA" id="ARBA00022839"/>
    </source>
</evidence>
<feature type="domain" description="ATP-dependent DNA ligase family profile" evidence="24">
    <location>
        <begin position="597"/>
        <end position="716"/>
    </location>
</feature>
<comment type="similarity">
    <text evidence="21">In the C-terminal section; belongs to the ATP-dependent DNA ligase family.</text>
</comment>
<dbReference type="NCBIfam" id="TIGR02777">
    <property type="entry name" value="LigD_PE_dom"/>
    <property type="match status" value="1"/>
</dbReference>
<dbReference type="AlphaFoldDB" id="A0A7I7MK72"/>
<evidence type="ECO:0000256" key="9">
    <source>
        <dbReference type="ARBA" id="ARBA00022763"/>
    </source>
</evidence>
<keyword evidence="13" id="KW-0239">DNA-directed DNA polymerase</keyword>
<evidence type="ECO:0000313" key="25">
    <source>
        <dbReference type="EMBL" id="BBX72220.1"/>
    </source>
</evidence>
<evidence type="ECO:0000256" key="3">
    <source>
        <dbReference type="ARBA" id="ARBA00022598"/>
    </source>
</evidence>
<keyword evidence="9" id="KW-0227">DNA damage</keyword>
<dbReference type="Gene3D" id="3.30.1490.70">
    <property type="match status" value="1"/>
</dbReference>
<dbReference type="Gene3D" id="3.30.470.30">
    <property type="entry name" value="DNA ligase/mRNA capping enzyme"/>
    <property type="match status" value="1"/>
</dbReference>
<evidence type="ECO:0000256" key="15">
    <source>
        <dbReference type="ARBA" id="ARBA00023172"/>
    </source>
</evidence>
<evidence type="ECO:0000256" key="13">
    <source>
        <dbReference type="ARBA" id="ARBA00022932"/>
    </source>
</evidence>
<dbReference type="NCBIfam" id="NF007210">
    <property type="entry name" value="PRK09632.1"/>
    <property type="match status" value="1"/>
</dbReference>
<dbReference type="CDD" id="cd07906">
    <property type="entry name" value="Adenylation_DNA_ligase_LigD_LigC"/>
    <property type="match status" value="1"/>
</dbReference>
<keyword evidence="15" id="KW-0233">DNA recombination</keyword>
<dbReference type="SUPFAM" id="SSF50249">
    <property type="entry name" value="Nucleic acid-binding proteins"/>
    <property type="match status" value="1"/>
</dbReference>
<sequence>MTTDASRPALLRERPATVSRTRTTVNLDARAHVTAPQGSLPPVSRAAYVDTMGSTAQPKVTLTNADKVLYPATGTTKQDVYDYYTRIAEVMVPHIAGRPATRKRWPNGVDQPSFFEKQLAPSAPAWLPRASITHRSSTTTYPIIDSPIALAWIAQQAALEVHVPQWRFVAEWTRSGERLKPGPATRLVFDLDPGDGVTMAQLTEVARAIRDLIADIGLTTFPLTSGSKGLHLYSPLDHPVSSAGATVLAKRVAQQLEKAMPSLVTSTMIKSRRAGKVLVDWSQNNGSKTTIAPYSLRGREHPTVAAPRSWSELDDPGLRQLSYHEVLARVARDSDPLEPLDADLPSRDRLTKYRSMRDPSKTPEPVPRAKPTVGQNNTFVIQEHHARRLHYDFRLERDGVLVSWAVPKNLPDTASVNHLAVHTEDHPLEYATFEGVIPNGEYGAGKVLIWDSGTYDTEKFRDDAEKGEVIVNLHGSRISGRYALIRTDGDRWLAHRMKDQQVFEFDSLAPMLATHGSVAGLRASQWAFEGKWDGYRLLIDADHGSLRLRSRSGRDVTAEYPQLRSVAADLVDHHAVLDGEAVVLDKSGVPSFNEMQNRGRATPVEFWAFDLLYLDGRSLLRAKYRDRRKLLETLASASALIVPELLPGDGAQALEYSREHRWEGVVAKRRDSSYQPGRRSSAWIKDKHWNTQEVVIGGWRAGEGGRGGGIGALLMGIPGPGGLRFVGRVGTGFTERELADLQKTLAPLHTDESPFDAALPTRDAKGVTFVKPTLVGEVRYSEWTPDNRLRQSSWRGLRPDKNPSEVVRE</sequence>
<dbReference type="FunFam" id="2.40.50.140:FF:000292">
    <property type="entry name" value="Probable ATP-dependent DNA ligase"/>
    <property type="match status" value="1"/>
</dbReference>
<keyword evidence="11" id="KW-0269">Exonuclease</keyword>
<dbReference type="NCBIfam" id="TIGR02778">
    <property type="entry name" value="ligD_pol"/>
    <property type="match status" value="1"/>
</dbReference>
<comment type="similarity">
    <text evidence="22">In the N-terminal section; belongs to the LigD polymerase family.</text>
</comment>
<keyword evidence="7" id="KW-0479">Metal-binding</keyword>
<evidence type="ECO:0000256" key="16">
    <source>
        <dbReference type="ARBA" id="ARBA00023204"/>
    </source>
</evidence>
<dbReference type="PANTHER" id="PTHR42705:SF2">
    <property type="entry name" value="BIFUNCTIONAL NON-HOMOLOGOUS END JOINING PROTEIN LIGD"/>
    <property type="match status" value="1"/>
</dbReference>
<dbReference type="InterPro" id="IPR033649">
    <property type="entry name" value="MtLigD_Pol-like"/>
</dbReference>
<dbReference type="GO" id="GO:0003677">
    <property type="term" value="F:DNA binding"/>
    <property type="evidence" value="ECO:0007669"/>
    <property type="project" value="UniProtKB-KW"/>
</dbReference>
<dbReference type="EMBL" id="AP022575">
    <property type="protein sequence ID" value="BBX72220.1"/>
    <property type="molecule type" value="Genomic_DNA"/>
</dbReference>
<keyword evidence="26" id="KW-1185">Reference proteome</keyword>
<dbReference type="InterPro" id="IPR014144">
    <property type="entry name" value="LigD_PE_domain"/>
</dbReference>
<dbReference type="GO" id="GO:0003887">
    <property type="term" value="F:DNA-directed DNA polymerase activity"/>
    <property type="evidence" value="ECO:0007669"/>
    <property type="project" value="UniProtKB-KW"/>
</dbReference>
<dbReference type="PROSITE" id="PS50160">
    <property type="entry name" value="DNA_LIGASE_A3"/>
    <property type="match status" value="1"/>
</dbReference>
<dbReference type="InterPro" id="IPR012310">
    <property type="entry name" value="DNA_ligase_ATP-dep_cent"/>
</dbReference>
<keyword evidence="17" id="KW-0464">Manganese</keyword>
<dbReference type="GO" id="GO:0005524">
    <property type="term" value="F:ATP binding"/>
    <property type="evidence" value="ECO:0007669"/>
    <property type="project" value="UniProtKB-KW"/>
</dbReference>
<comment type="similarity">
    <text evidence="23">In the central section; belongs to the LigD 3'-phosphoesterase family.</text>
</comment>
<dbReference type="SUPFAM" id="SSF56091">
    <property type="entry name" value="DNA ligase/mRNA capping enzyme, catalytic domain"/>
    <property type="match status" value="1"/>
</dbReference>
<gene>
    <name evidence="25" type="primary">ligD</name>
    <name evidence="25" type="ORF">MSHI_01260</name>
</gene>
<comment type="cofactor">
    <cofactor evidence="1">
        <name>Mn(2+)</name>
        <dbReference type="ChEBI" id="CHEBI:29035"/>
    </cofactor>
</comment>
<dbReference type="KEGG" id="mshj:MSHI_01260"/>
<dbReference type="InterPro" id="IPR012309">
    <property type="entry name" value="DNA_ligase_ATP-dep_C"/>
</dbReference>
<dbReference type="Gene3D" id="2.40.50.140">
    <property type="entry name" value="Nucleic acid-binding proteins"/>
    <property type="match status" value="1"/>
</dbReference>
<dbReference type="GO" id="GO:0004527">
    <property type="term" value="F:exonuclease activity"/>
    <property type="evidence" value="ECO:0007669"/>
    <property type="project" value="UniProtKB-KW"/>
</dbReference>
<evidence type="ECO:0000256" key="10">
    <source>
        <dbReference type="ARBA" id="ARBA00022801"/>
    </source>
</evidence>
<evidence type="ECO:0000256" key="17">
    <source>
        <dbReference type="ARBA" id="ARBA00023211"/>
    </source>
</evidence>
<keyword evidence="4" id="KW-0808">Transferase</keyword>
<evidence type="ECO:0000256" key="22">
    <source>
        <dbReference type="ARBA" id="ARBA00049990"/>
    </source>
</evidence>
<evidence type="ECO:0000259" key="24">
    <source>
        <dbReference type="PROSITE" id="PS50160"/>
    </source>
</evidence>
<evidence type="ECO:0000256" key="8">
    <source>
        <dbReference type="ARBA" id="ARBA00022741"/>
    </source>
</evidence>
<evidence type="ECO:0000256" key="7">
    <source>
        <dbReference type="ARBA" id="ARBA00022723"/>
    </source>
</evidence>
<dbReference type="GO" id="GO:0006310">
    <property type="term" value="P:DNA recombination"/>
    <property type="evidence" value="ECO:0007669"/>
    <property type="project" value="UniProtKB-KW"/>
</dbReference>
<dbReference type="CDD" id="cd07971">
    <property type="entry name" value="OBF_DNA_ligase_LigD"/>
    <property type="match status" value="1"/>
</dbReference>
<dbReference type="PANTHER" id="PTHR42705">
    <property type="entry name" value="BIFUNCTIONAL NON-HOMOLOGOUS END JOINING PROTEIN LIGD"/>
    <property type="match status" value="1"/>
</dbReference>
<dbReference type="Pfam" id="PF21686">
    <property type="entry name" value="LigD_Prim-Pol"/>
    <property type="match status" value="1"/>
</dbReference>
<name>A0A7I7MK72_9MYCO</name>
<evidence type="ECO:0000256" key="14">
    <source>
        <dbReference type="ARBA" id="ARBA00023125"/>
    </source>
</evidence>
<keyword evidence="16" id="KW-0234">DNA repair</keyword>
<dbReference type="CDD" id="cd04863">
    <property type="entry name" value="MtLigD_Pol_like"/>
    <property type="match status" value="1"/>
</dbReference>
<proteinExistence type="inferred from homology"/>
<evidence type="ECO:0000256" key="5">
    <source>
        <dbReference type="ARBA" id="ARBA00022695"/>
    </source>
</evidence>
<organism evidence="25 26">
    <name type="scientific">Mycobacterium shinjukuense</name>
    <dbReference type="NCBI Taxonomy" id="398694"/>
    <lineage>
        <taxon>Bacteria</taxon>
        <taxon>Bacillati</taxon>
        <taxon>Actinomycetota</taxon>
        <taxon>Actinomycetes</taxon>
        <taxon>Mycobacteriales</taxon>
        <taxon>Mycobacteriaceae</taxon>
        <taxon>Mycobacterium</taxon>
    </lineage>
</organism>